<dbReference type="Proteomes" id="UP001375743">
    <property type="component" value="Unassembled WGS sequence"/>
</dbReference>
<dbReference type="InterPro" id="IPR029063">
    <property type="entry name" value="SAM-dependent_MTases_sf"/>
</dbReference>
<keyword evidence="4" id="KW-1185">Reference proteome</keyword>
<reference evidence="3 4" key="1">
    <citation type="submission" date="2024-01" db="EMBL/GenBank/DDBJ databases">
        <title>Multi-omics insights into the function and evolution of sodium benzoate biodegradation pathways in Benzoatithermus flavus gen. nov., sp. nov. from hot spring.</title>
        <authorList>
            <person name="Hu C.-J."/>
            <person name="Li W.-J."/>
        </authorList>
    </citation>
    <scope>NUCLEOTIDE SEQUENCE [LARGE SCALE GENOMIC DNA]</scope>
    <source>
        <strain evidence="3 4">SYSU G07066</strain>
    </source>
</reference>
<keyword evidence="3" id="KW-0489">Methyltransferase</keyword>
<organism evidence="3 4">
    <name type="scientific">Benzoatithermus flavus</name>
    <dbReference type="NCBI Taxonomy" id="3108223"/>
    <lineage>
        <taxon>Bacteria</taxon>
        <taxon>Pseudomonadati</taxon>
        <taxon>Pseudomonadota</taxon>
        <taxon>Alphaproteobacteria</taxon>
        <taxon>Geminicoccales</taxon>
        <taxon>Geminicoccaceae</taxon>
        <taxon>Benzoatithermus</taxon>
    </lineage>
</organism>
<dbReference type="GO" id="GO:0008168">
    <property type="term" value="F:methyltransferase activity"/>
    <property type="evidence" value="ECO:0007669"/>
    <property type="project" value="UniProtKB-KW"/>
</dbReference>
<dbReference type="InterPro" id="IPR050447">
    <property type="entry name" value="Erg6_SMT_methyltransf"/>
</dbReference>
<name>A0ABU8XP23_9PROT</name>
<dbReference type="GO" id="GO:0032259">
    <property type="term" value="P:methylation"/>
    <property type="evidence" value="ECO:0007669"/>
    <property type="project" value="UniProtKB-KW"/>
</dbReference>
<dbReference type="PANTHER" id="PTHR44068">
    <property type="entry name" value="ZGC:194242"/>
    <property type="match status" value="1"/>
</dbReference>
<sequence length="276" mass="29618">MTLQTDVAAHYGRDELLARLDAALRQLGKDPTRLTIDDLAPIDEFHARGREATVEIAAALPAGITGEVLDIGSGIGGPARYLAARYGLEVAGIDLTPQCVATARELTRRCGLEDRVRFLEADATRMPFASGSFAAAVTVHAAMNIADKEALYGETARVLVPGAAFVIYDILQGPGGEVAYPTPWSMDGRTSFLVDPPALCRLLADAGFEVLEIRDRTAESIEWFEAMAARAAAAGGPPPVGLHLLFGPVFAEMRDNLLRNLREARIAPTLIRAVRR</sequence>
<dbReference type="InterPro" id="IPR013216">
    <property type="entry name" value="Methyltransf_11"/>
</dbReference>
<evidence type="ECO:0000313" key="3">
    <source>
        <dbReference type="EMBL" id="MEK0082606.1"/>
    </source>
</evidence>
<dbReference type="Gene3D" id="3.40.50.150">
    <property type="entry name" value="Vaccinia Virus protein VP39"/>
    <property type="match status" value="1"/>
</dbReference>
<dbReference type="RefSeq" id="WP_418158457.1">
    <property type="nucleotide sequence ID" value="NZ_JBBLZC010000004.1"/>
</dbReference>
<gene>
    <name evidence="3" type="ORF">U1T56_05555</name>
</gene>
<evidence type="ECO:0000256" key="1">
    <source>
        <dbReference type="ARBA" id="ARBA00022679"/>
    </source>
</evidence>
<dbReference type="CDD" id="cd02440">
    <property type="entry name" value="AdoMet_MTases"/>
    <property type="match status" value="1"/>
</dbReference>
<protein>
    <submittedName>
        <fullName evidence="3">Methyltransferase domain-containing protein</fullName>
    </submittedName>
</protein>
<keyword evidence="1" id="KW-0808">Transferase</keyword>
<feature type="domain" description="Methyltransferase type 11" evidence="2">
    <location>
        <begin position="69"/>
        <end position="167"/>
    </location>
</feature>
<dbReference type="PANTHER" id="PTHR44068:SF11">
    <property type="entry name" value="GERANYL DIPHOSPHATE 2-C-METHYLTRANSFERASE"/>
    <property type="match status" value="1"/>
</dbReference>
<dbReference type="SUPFAM" id="SSF53335">
    <property type="entry name" value="S-adenosyl-L-methionine-dependent methyltransferases"/>
    <property type="match status" value="1"/>
</dbReference>
<evidence type="ECO:0000313" key="4">
    <source>
        <dbReference type="Proteomes" id="UP001375743"/>
    </source>
</evidence>
<evidence type="ECO:0000259" key="2">
    <source>
        <dbReference type="Pfam" id="PF08241"/>
    </source>
</evidence>
<proteinExistence type="predicted"/>
<dbReference type="EMBL" id="JBBLZC010000004">
    <property type="protein sequence ID" value="MEK0082606.1"/>
    <property type="molecule type" value="Genomic_DNA"/>
</dbReference>
<accession>A0ABU8XP23</accession>
<dbReference type="Pfam" id="PF08241">
    <property type="entry name" value="Methyltransf_11"/>
    <property type="match status" value="1"/>
</dbReference>
<comment type="caution">
    <text evidence="3">The sequence shown here is derived from an EMBL/GenBank/DDBJ whole genome shotgun (WGS) entry which is preliminary data.</text>
</comment>